<evidence type="ECO:0000259" key="6">
    <source>
        <dbReference type="PROSITE" id="PS50157"/>
    </source>
</evidence>
<dbReference type="Pfam" id="PF00096">
    <property type="entry name" value="zf-C2H2"/>
    <property type="match status" value="1"/>
</dbReference>
<name>A0A9P6T425_9FUNG</name>
<keyword evidence="1" id="KW-0479">Metal-binding</keyword>
<dbReference type="SUPFAM" id="SSF57667">
    <property type="entry name" value="beta-beta-alpha zinc fingers"/>
    <property type="match status" value="1"/>
</dbReference>
<feature type="region of interest" description="Disordered" evidence="5">
    <location>
        <begin position="569"/>
        <end position="593"/>
    </location>
</feature>
<dbReference type="SMART" id="SM00355">
    <property type="entry name" value="ZnF_C2H2"/>
    <property type="match status" value="3"/>
</dbReference>
<dbReference type="PANTHER" id="PTHR23235:SF120">
    <property type="entry name" value="KRUPPEL-LIKE FACTOR 15"/>
    <property type="match status" value="1"/>
</dbReference>
<dbReference type="InterPro" id="IPR036236">
    <property type="entry name" value="Znf_C2H2_sf"/>
</dbReference>
<keyword evidence="2 4" id="KW-0863">Zinc-finger</keyword>
<proteinExistence type="predicted"/>
<feature type="compositionally biased region" description="Polar residues" evidence="5">
    <location>
        <begin position="38"/>
        <end position="50"/>
    </location>
</feature>
<dbReference type="PROSITE" id="PS00028">
    <property type="entry name" value="ZINC_FINGER_C2H2_1"/>
    <property type="match status" value="2"/>
</dbReference>
<dbReference type="AlphaFoldDB" id="A0A9P6T425"/>
<evidence type="ECO:0000256" key="1">
    <source>
        <dbReference type="ARBA" id="ARBA00022723"/>
    </source>
</evidence>
<feature type="region of interest" description="Disordered" evidence="5">
    <location>
        <begin position="28"/>
        <end position="54"/>
    </location>
</feature>
<dbReference type="GO" id="GO:0000981">
    <property type="term" value="F:DNA-binding transcription factor activity, RNA polymerase II-specific"/>
    <property type="evidence" value="ECO:0007669"/>
    <property type="project" value="TreeGrafter"/>
</dbReference>
<evidence type="ECO:0000313" key="8">
    <source>
        <dbReference type="Proteomes" id="UP000703661"/>
    </source>
</evidence>
<gene>
    <name evidence="7" type="ORF">BGZ80_008682</name>
</gene>
<dbReference type="PROSITE" id="PS50157">
    <property type="entry name" value="ZINC_FINGER_C2H2_2"/>
    <property type="match status" value="2"/>
</dbReference>
<dbReference type="EMBL" id="JAAAID010000048">
    <property type="protein sequence ID" value="KAG0023644.1"/>
    <property type="molecule type" value="Genomic_DNA"/>
</dbReference>
<keyword evidence="8" id="KW-1185">Reference proteome</keyword>
<comment type="caution">
    <text evidence="7">The sequence shown here is derived from an EMBL/GenBank/DDBJ whole genome shotgun (WGS) entry which is preliminary data.</text>
</comment>
<reference evidence="7" key="1">
    <citation type="journal article" date="2020" name="Fungal Divers.">
        <title>Resolving the Mortierellaceae phylogeny through synthesis of multi-gene phylogenetics and phylogenomics.</title>
        <authorList>
            <person name="Vandepol N."/>
            <person name="Liber J."/>
            <person name="Desiro A."/>
            <person name="Na H."/>
            <person name="Kennedy M."/>
            <person name="Barry K."/>
            <person name="Grigoriev I.V."/>
            <person name="Miller A.N."/>
            <person name="O'Donnell K."/>
            <person name="Stajich J.E."/>
            <person name="Bonito G."/>
        </authorList>
    </citation>
    <scope>NUCLEOTIDE SEQUENCE</scope>
    <source>
        <strain evidence="7">NRRL 2769</strain>
    </source>
</reference>
<keyword evidence="3" id="KW-0862">Zinc</keyword>
<evidence type="ECO:0000256" key="2">
    <source>
        <dbReference type="ARBA" id="ARBA00022771"/>
    </source>
</evidence>
<dbReference type="GO" id="GO:0000978">
    <property type="term" value="F:RNA polymerase II cis-regulatory region sequence-specific DNA binding"/>
    <property type="evidence" value="ECO:0007669"/>
    <property type="project" value="TreeGrafter"/>
</dbReference>
<evidence type="ECO:0000256" key="4">
    <source>
        <dbReference type="PROSITE-ProRule" id="PRU00042"/>
    </source>
</evidence>
<evidence type="ECO:0000256" key="5">
    <source>
        <dbReference type="SAM" id="MobiDB-lite"/>
    </source>
</evidence>
<dbReference type="Proteomes" id="UP000703661">
    <property type="component" value="Unassembled WGS sequence"/>
</dbReference>
<evidence type="ECO:0000256" key="3">
    <source>
        <dbReference type="ARBA" id="ARBA00022833"/>
    </source>
</evidence>
<accession>A0A9P6T425</accession>
<dbReference type="Gene3D" id="3.30.160.60">
    <property type="entry name" value="Classic Zinc Finger"/>
    <property type="match status" value="2"/>
</dbReference>
<feature type="region of interest" description="Disordered" evidence="5">
    <location>
        <begin position="375"/>
        <end position="401"/>
    </location>
</feature>
<evidence type="ECO:0000313" key="7">
    <source>
        <dbReference type="EMBL" id="KAG0023644.1"/>
    </source>
</evidence>
<dbReference type="InterPro" id="IPR013087">
    <property type="entry name" value="Znf_C2H2_type"/>
</dbReference>
<sequence length="593" mass="65081">MSWTTDADTPRSIAQSYSLACTISSMSALNGPPPSAQPRLSSNQGASSPPFNAVFKPEVDPWQFEYRDRADGISTNSHQKPIVRSPKFAEAAFSHQGRYIATSQDDMTNPPNPPSTAAERELVTMIPTSSHQLDSYKCLSGLSMAASHIENLAENSTVALSATLQDPLYLGLSRSQPGDELNRQTKDFPKEETNAGTVFQHVPHMPQDIQNFVPQAHSMRSNTSVLTNRASPIATPSTLAPHYNENHTTTQHGHYNNYFPPSSVCSTLTGFGLSPCKNANTPILSSQVLPIFSSDTSMGVLVGPETRYSPPASMPMMLSSPRSSPPLASTLSSAFMLACSVSSAPPSLSPPPRSYMPSTSSCSTSLPLPYADPSLARHNGANVTPVKSNLSSLPPSSGPRRKVNTEALKEQNTVYVCHYPNCGRIFNRPFNLKSHGLTHDDVRPNQCDKCSKSFARVHDLHRHRRGHSPKSFVCIVCQGSFARQDAVTRHLKIAEGMNHCGLLLRRHRIDIRDAAAGRVRRCVLGDESTIRKKLEEIEDLVRRARLRKNMSMRSMSANISTLGMNMNAVQQQQQQHQYHRRPMTSDSAVAKEE</sequence>
<protein>
    <recommendedName>
        <fullName evidence="6">C2H2-type domain-containing protein</fullName>
    </recommendedName>
</protein>
<feature type="domain" description="C2H2-type" evidence="6">
    <location>
        <begin position="445"/>
        <end position="472"/>
    </location>
</feature>
<organism evidence="7 8">
    <name type="scientific">Entomortierella chlamydospora</name>
    <dbReference type="NCBI Taxonomy" id="101097"/>
    <lineage>
        <taxon>Eukaryota</taxon>
        <taxon>Fungi</taxon>
        <taxon>Fungi incertae sedis</taxon>
        <taxon>Mucoromycota</taxon>
        <taxon>Mortierellomycotina</taxon>
        <taxon>Mortierellomycetes</taxon>
        <taxon>Mortierellales</taxon>
        <taxon>Mortierellaceae</taxon>
        <taxon>Entomortierella</taxon>
    </lineage>
</organism>
<dbReference type="PANTHER" id="PTHR23235">
    <property type="entry name" value="KRUEPPEL-LIKE TRANSCRIPTION FACTOR"/>
    <property type="match status" value="1"/>
</dbReference>
<feature type="domain" description="C2H2-type" evidence="6">
    <location>
        <begin position="415"/>
        <end position="444"/>
    </location>
</feature>
<dbReference type="GO" id="GO:0008270">
    <property type="term" value="F:zinc ion binding"/>
    <property type="evidence" value="ECO:0007669"/>
    <property type="project" value="UniProtKB-KW"/>
</dbReference>